<dbReference type="Proteomes" id="UP001239111">
    <property type="component" value="Chromosome 3"/>
</dbReference>
<comment type="caution">
    <text evidence="1">The sequence shown here is derived from an EMBL/GenBank/DDBJ whole genome shotgun (WGS) entry which is preliminary data.</text>
</comment>
<reference evidence="1" key="1">
    <citation type="submission" date="2023-04" db="EMBL/GenBank/DDBJ databases">
        <title>A chromosome-level genome assembly of the parasitoid wasp Eretmocerus hayati.</title>
        <authorList>
            <person name="Zhong Y."/>
            <person name="Liu S."/>
            <person name="Liu Y."/>
        </authorList>
    </citation>
    <scope>NUCLEOTIDE SEQUENCE</scope>
    <source>
        <strain evidence="1">ZJU_SS_LIU_2023</strain>
    </source>
</reference>
<sequence length="277" mass="32217">MDAPLKTNESFRTQAQKEHHKALSPLLKLTDLDPVLDVFLKSMHLFFLNVSKDLFEKLVDDRKILKLSTKQRQDLQESLQSLSVGITMEFQRKKFDLSEQKKWKATHYRFIILYIFPFLFRNYVTTNRYNHLLLLFVSVQILFSEEHAVKRVDYANTLLRKFFKLMPSFYDEDSQTVTFHNLIHVCHDVRHMKAPLSKYDAFPNGSFLGTLKKLIRTPNKPLSQVANRLKELQSGPSMRITKNVLLGTPILENQFAASANPSQSPSADEILGIRFKN</sequence>
<gene>
    <name evidence="1" type="ORF">QAD02_003618</name>
</gene>
<accession>A0ACC2NMP1</accession>
<protein>
    <submittedName>
        <fullName evidence="1">Uncharacterized protein</fullName>
    </submittedName>
</protein>
<organism evidence="1 2">
    <name type="scientific">Eretmocerus hayati</name>
    <dbReference type="NCBI Taxonomy" id="131215"/>
    <lineage>
        <taxon>Eukaryota</taxon>
        <taxon>Metazoa</taxon>
        <taxon>Ecdysozoa</taxon>
        <taxon>Arthropoda</taxon>
        <taxon>Hexapoda</taxon>
        <taxon>Insecta</taxon>
        <taxon>Pterygota</taxon>
        <taxon>Neoptera</taxon>
        <taxon>Endopterygota</taxon>
        <taxon>Hymenoptera</taxon>
        <taxon>Apocrita</taxon>
        <taxon>Proctotrupomorpha</taxon>
        <taxon>Chalcidoidea</taxon>
        <taxon>Aphelinidae</taxon>
        <taxon>Aphelininae</taxon>
        <taxon>Eretmocerus</taxon>
    </lineage>
</organism>
<keyword evidence="2" id="KW-1185">Reference proteome</keyword>
<dbReference type="EMBL" id="CM056743">
    <property type="protein sequence ID" value="KAJ8672359.1"/>
    <property type="molecule type" value="Genomic_DNA"/>
</dbReference>
<proteinExistence type="predicted"/>
<name>A0ACC2NMP1_9HYME</name>
<evidence type="ECO:0000313" key="1">
    <source>
        <dbReference type="EMBL" id="KAJ8672359.1"/>
    </source>
</evidence>
<evidence type="ECO:0000313" key="2">
    <source>
        <dbReference type="Proteomes" id="UP001239111"/>
    </source>
</evidence>